<proteinExistence type="predicted"/>
<dbReference type="GO" id="GO:0009927">
    <property type="term" value="F:histidine phosphotransfer kinase activity"/>
    <property type="evidence" value="ECO:0007669"/>
    <property type="project" value="InterPro"/>
</dbReference>
<dbReference type="InterPro" id="IPR008207">
    <property type="entry name" value="Sig_transdc_His_kin_Hpt_dom"/>
</dbReference>
<feature type="domain" description="HPt" evidence="2">
    <location>
        <begin position="24"/>
        <end position="129"/>
    </location>
</feature>
<dbReference type="CDD" id="cd00088">
    <property type="entry name" value="HPT"/>
    <property type="match status" value="1"/>
</dbReference>
<dbReference type="Pfam" id="PF01627">
    <property type="entry name" value="Hpt"/>
    <property type="match status" value="1"/>
</dbReference>
<dbReference type="PANTHER" id="PTHR28242">
    <property type="entry name" value="PHOSPHORELAY INTERMEDIATE PROTEIN YPD1"/>
    <property type="match status" value="1"/>
</dbReference>
<evidence type="ECO:0000256" key="1">
    <source>
        <dbReference type="PROSITE-ProRule" id="PRU00110"/>
    </source>
</evidence>
<dbReference type="Proteomes" id="UP001212841">
    <property type="component" value="Unassembled WGS sequence"/>
</dbReference>
<dbReference type="SMART" id="SM00073">
    <property type="entry name" value="HPT"/>
    <property type="match status" value="1"/>
</dbReference>
<gene>
    <name evidence="3" type="ORF">HK097_004462</name>
</gene>
<dbReference type="SUPFAM" id="SSF47226">
    <property type="entry name" value="Histidine-containing phosphotransfer domain, HPT domain"/>
    <property type="match status" value="1"/>
</dbReference>
<protein>
    <recommendedName>
        <fullName evidence="2">HPt domain-containing protein</fullName>
    </recommendedName>
</protein>
<dbReference type="GO" id="GO:0000160">
    <property type="term" value="P:phosphorelay signal transduction system"/>
    <property type="evidence" value="ECO:0007669"/>
    <property type="project" value="InterPro"/>
</dbReference>
<evidence type="ECO:0000313" key="4">
    <source>
        <dbReference type="Proteomes" id="UP001212841"/>
    </source>
</evidence>
<dbReference type="GO" id="GO:0005737">
    <property type="term" value="C:cytoplasm"/>
    <property type="evidence" value="ECO:0007669"/>
    <property type="project" value="TreeGrafter"/>
</dbReference>
<comment type="caution">
    <text evidence="3">The sequence shown here is derived from an EMBL/GenBank/DDBJ whole genome shotgun (WGS) entry which is preliminary data.</text>
</comment>
<dbReference type="EMBL" id="JADGJD010002141">
    <property type="protein sequence ID" value="KAJ3034598.1"/>
    <property type="molecule type" value="Genomic_DNA"/>
</dbReference>
<dbReference type="PROSITE" id="PS50894">
    <property type="entry name" value="HPT"/>
    <property type="match status" value="1"/>
</dbReference>
<dbReference type="PANTHER" id="PTHR28242:SF52">
    <property type="entry name" value="PHOSPHORELAY INTERMEDIATE PROTEIN YPD1"/>
    <property type="match status" value="1"/>
</dbReference>
<dbReference type="GO" id="GO:0005634">
    <property type="term" value="C:nucleus"/>
    <property type="evidence" value="ECO:0007669"/>
    <property type="project" value="TreeGrafter"/>
</dbReference>
<evidence type="ECO:0000313" key="3">
    <source>
        <dbReference type="EMBL" id="KAJ3034598.1"/>
    </source>
</evidence>
<dbReference type="GO" id="GO:0043424">
    <property type="term" value="F:protein histidine kinase binding"/>
    <property type="evidence" value="ECO:0007669"/>
    <property type="project" value="InterPro"/>
</dbReference>
<sequence length="133" mass="14883">MADSDIIDHTIFDQLLEMDEEDEERTFSKEIVLNYFEQAESTFANMDSSLASKDLPALSRLGHFLKGSSAALGLSKVKASCEKIQHYGNLKDEKGSGSISEEDGLAKIAKLLEQTKEEYKEAETYLKKFYGTT</sequence>
<keyword evidence="1" id="KW-0597">Phosphoprotein</keyword>
<organism evidence="3 4">
    <name type="scientific">Rhizophlyctis rosea</name>
    <dbReference type="NCBI Taxonomy" id="64517"/>
    <lineage>
        <taxon>Eukaryota</taxon>
        <taxon>Fungi</taxon>
        <taxon>Fungi incertae sedis</taxon>
        <taxon>Chytridiomycota</taxon>
        <taxon>Chytridiomycota incertae sedis</taxon>
        <taxon>Chytridiomycetes</taxon>
        <taxon>Rhizophlyctidales</taxon>
        <taxon>Rhizophlyctidaceae</taxon>
        <taxon>Rhizophlyctis</taxon>
    </lineage>
</organism>
<feature type="modified residue" description="Phosphohistidine" evidence="1">
    <location>
        <position position="63"/>
    </location>
</feature>
<name>A0AAD5S1I9_9FUNG</name>
<dbReference type="FunFam" id="1.20.120.160:FF:000007">
    <property type="entry name" value="Multistep phosphorelay regulator 1"/>
    <property type="match status" value="1"/>
</dbReference>
<keyword evidence="4" id="KW-1185">Reference proteome</keyword>
<dbReference type="AlphaFoldDB" id="A0AAD5S1I9"/>
<reference evidence="3" key="1">
    <citation type="submission" date="2020-05" db="EMBL/GenBank/DDBJ databases">
        <title>Phylogenomic resolution of chytrid fungi.</title>
        <authorList>
            <person name="Stajich J.E."/>
            <person name="Amses K."/>
            <person name="Simmons R."/>
            <person name="Seto K."/>
            <person name="Myers J."/>
            <person name="Bonds A."/>
            <person name="Quandt C.A."/>
            <person name="Barry K."/>
            <person name="Liu P."/>
            <person name="Grigoriev I."/>
            <person name="Longcore J.E."/>
            <person name="James T.Y."/>
        </authorList>
    </citation>
    <scope>NUCLEOTIDE SEQUENCE</scope>
    <source>
        <strain evidence="3">JEL0318</strain>
    </source>
</reference>
<evidence type="ECO:0000259" key="2">
    <source>
        <dbReference type="PROSITE" id="PS50894"/>
    </source>
</evidence>
<accession>A0AAD5S1I9</accession>
<dbReference type="Gene3D" id="1.20.120.160">
    <property type="entry name" value="HPT domain"/>
    <property type="match status" value="1"/>
</dbReference>
<dbReference type="InterPro" id="IPR045871">
    <property type="entry name" value="AHP1-5/YPD1"/>
</dbReference>
<dbReference type="InterPro" id="IPR036641">
    <property type="entry name" value="HPT_dom_sf"/>
</dbReference>